<name>X1C428_9ZZZZ</name>
<dbReference type="GO" id="GO:0046872">
    <property type="term" value="F:metal ion binding"/>
    <property type="evidence" value="ECO:0007669"/>
    <property type="project" value="InterPro"/>
</dbReference>
<accession>X1C428</accession>
<dbReference type="Gene3D" id="3.30.470.20">
    <property type="entry name" value="ATP-grasp fold, B domain"/>
    <property type="match status" value="1"/>
</dbReference>
<dbReference type="InterPro" id="IPR003806">
    <property type="entry name" value="ATP-grasp_PylC-type"/>
</dbReference>
<organism evidence="2">
    <name type="scientific">marine sediment metagenome</name>
    <dbReference type="NCBI Taxonomy" id="412755"/>
    <lineage>
        <taxon>unclassified sequences</taxon>
        <taxon>metagenomes</taxon>
        <taxon>ecological metagenomes</taxon>
    </lineage>
</organism>
<dbReference type="GO" id="GO:0005524">
    <property type="term" value="F:ATP binding"/>
    <property type="evidence" value="ECO:0007669"/>
    <property type="project" value="InterPro"/>
</dbReference>
<dbReference type="AlphaFoldDB" id="X1C428"/>
<dbReference type="Pfam" id="PF02655">
    <property type="entry name" value="ATP-grasp_3"/>
    <property type="match status" value="1"/>
</dbReference>
<reference evidence="2" key="1">
    <citation type="journal article" date="2014" name="Front. Microbiol.">
        <title>High frequency of phylogenetically diverse reductive dehalogenase-homologous genes in deep subseafloor sedimentary metagenomes.</title>
        <authorList>
            <person name="Kawai M."/>
            <person name="Futagami T."/>
            <person name="Toyoda A."/>
            <person name="Takaki Y."/>
            <person name="Nishi S."/>
            <person name="Hori S."/>
            <person name="Arai W."/>
            <person name="Tsubouchi T."/>
            <person name="Morono Y."/>
            <person name="Uchiyama I."/>
            <person name="Ito T."/>
            <person name="Fujiyama A."/>
            <person name="Inagaki F."/>
            <person name="Takami H."/>
        </authorList>
    </citation>
    <scope>NUCLEOTIDE SEQUENCE</scope>
    <source>
        <strain evidence="2">Expedition CK06-06</strain>
    </source>
</reference>
<evidence type="ECO:0000313" key="2">
    <source>
        <dbReference type="EMBL" id="GAG88102.1"/>
    </source>
</evidence>
<feature type="domain" description="ATP-grasp fold PylC-type" evidence="1">
    <location>
        <begin position="3"/>
        <end position="51"/>
    </location>
</feature>
<proteinExistence type="predicted"/>
<gene>
    <name evidence="2" type="ORF">S01H4_24771</name>
</gene>
<protein>
    <recommendedName>
        <fullName evidence="1">ATP-grasp fold PylC-type domain-containing protein</fullName>
    </recommendedName>
</protein>
<dbReference type="SUPFAM" id="SSF56059">
    <property type="entry name" value="Glutathione synthetase ATP-binding domain-like"/>
    <property type="match status" value="1"/>
</dbReference>
<evidence type="ECO:0000259" key="1">
    <source>
        <dbReference type="Pfam" id="PF02655"/>
    </source>
</evidence>
<sequence length="91" mass="9932">MQSLAVRSIEALNKATQATARGWVGVDMILGSRDDGNDDRVLEINPRLTTSFIGLSRGQQGGLIYPLLNHMHGGEIHLTPWNIEACEFSVA</sequence>
<comment type="caution">
    <text evidence="2">The sequence shown here is derived from an EMBL/GenBank/DDBJ whole genome shotgun (WGS) entry which is preliminary data.</text>
</comment>
<dbReference type="EMBL" id="BART01011687">
    <property type="protein sequence ID" value="GAG88102.1"/>
    <property type="molecule type" value="Genomic_DNA"/>
</dbReference>